<organism evidence="1 2">
    <name type="scientific">Spiroplasma apis B31</name>
    <dbReference type="NCBI Taxonomy" id="1276258"/>
    <lineage>
        <taxon>Bacteria</taxon>
        <taxon>Bacillati</taxon>
        <taxon>Mycoplasmatota</taxon>
        <taxon>Mollicutes</taxon>
        <taxon>Entomoplasmatales</taxon>
        <taxon>Spiroplasmataceae</taxon>
        <taxon>Spiroplasma</taxon>
    </lineage>
</organism>
<evidence type="ECO:0000313" key="2">
    <source>
        <dbReference type="Proteomes" id="UP000018550"/>
    </source>
</evidence>
<gene>
    <name evidence="1" type="ORF">SAPIS_v1c02440</name>
</gene>
<dbReference type="RefSeq" id="WP_023789024.1">
    <property type="nucleotide sequence ID" value="NC_022998.1"/>
</dbReference>
<reference evidence="1 2" key="1">
    <citation type="journal article" date="2014" name="Genome Announc.">
        <title>Complete Genome Sequence of Spiroplasma apis B31T (ATCC 33834), a Bacterium Associated with May Disease of Honeybees (Apis mellifera).</title>
        <authorList>
            <person name="Ku C."/>
            <person name="Lo W.S."/>
            <person name="Chen L.L."/>
            <person name="Kuo C.H."/>
        </authorList>
    </citation>
    <scope>NUCLEOTIDE SEQUENCE [LARGE SCALE GENOMIC DNA]</scope>
    <source>
        <strain evidence="1">B31</strain>
    </source>
</reference>
<protein>
    <recommendedName>
        <fullName evidence="3">Lipoprotein</fullName>
    </recommendedName>
</protein>
<sequence length="164" mass="18943">MKKLRIVLGVFGASVTSSSLVVSCSKKTDEFWKEDYSKLTEKEKTDLIISLNKEIETFKEWLDDESSKNNPPKEGNPLINSDNVYKTLVFLDAMYKISLIPGAKDICTENKIENWRPQDSDDDEVETIKIIVERVSQESIIISKEAAFEVREHTKNWVYKKNVY</sequence>
<keyword evidence="2" id="KW-1185">Reference proteome</keyword>
<name>V5RJX9_SPIAP</name>
<dbReference type="STRING" id="1276258.SAPIS_v1c02440"/>
<dbReference type="KEGG" id="sapi:SAPIS_v1c02440"/>
<evidence type="ECO:0008006" key="3">
    <source>
        <dbReference type="Google" id="ProtNLM"/>
    </source>
</evidence>
<dbReference type="AlphaFoldDB" id="V5RJX9"/>
<dbReference type="Proteomes" id="UP000018550">
    <property type="component" value="Chromosome"/>
</dbReference>
<accession>V5RJX9</accession>
<dbReference type="PATRIC" id="fig|1276258.3.peg.239"/>
<evidence type="ECO:0000313" key="1">
    <source>
        <dbReference type="EMBL" id="AHB36090.1"/>
    </source>
</evidence>
<dbReference type="EMBL" id="CP006682">
    <property type="protein sequence ID" value="AHB36090.1"/>
    <property type="molecule type" value="Genomic_DNA"/>
</dbReference>
<dbReference type="HOGENOM" id="CLU_1617986_0_0_14"/>
<dbReference type="PROSITE" id="PS51257">
    <property type="entry name" value="PROKAR_LIPOPROTEIN"/>
    <property type="match status" value="1"/>
</dbReference>
<proteinExistence type="predicted"/>